<dbReference type="InterPro" id="IPR023378">
    <property type="entry name" value="YheA/YmcA-like_dom_sf"/>
</dbReference>
<keyword evidence="3" id="KW-1185">Reference proteome</keyword>
<dbReference type="InterPro" id="IPR052767">
    <property type="entry name" value="Bact_com_dev_regulator"/>
</dbReference>
<dbReference type="Gene3D" id="1.20.1500.10">
    <property type="entry name" value="YheA/YmcA-like"/>
    <property type="match status" value="1"/>
</dbReference>
<dbReference type="AlphaFoldDB" id="A0A2X3W978"/>
<dbReference type="EMBL" id="LS483343">
    <property type="protein sequence ID" value="SQF40896.1"/>
    <property type="molecule type" value="Genomic_DNA"/>
</dbReference>
<dbReference type="KEGG" id="sfer:NCTC12278_01475"/>
<protein>
    <submittedName>
        <fullName evidence="2">Regulatory protein ylbF</fullName>
    </submittedName>
</protein>
<dbReference type="STRING" id="1123303.GCA_000372425_00992"/>
<dbReference type="InterPro" id="IPR010368">
    <property type="entry name" value="Com_YlbF"/>
</dbReference>
<evidence type="ECO:0000256" key="1">
    <source>
        <dbReference type="SAM" id="MobiDB-lite"/>
    </source>
</evidence>
<dbReference type="SUPFAM" id="SSF158622">
    <property type="entry name" value="YheA/YmcA-like"/>
    <property type="match status" value="1"/>
</dbReference>
<organism evidence="2 3">
    <name type="scientific">Streptococcus ferus</name>
    <dbReference type="NCBI Taxonomy" id="1345"/>
    <lineage>
        <taxon>Bacteria</taxon>
        <taxon>Bacillati</taxon>
        <taxon>Bacillota</taxon>
        <taxon>Bacilli</taxon>
        <taxon>Lactobacillales</taxon>
        <taxon>Streptococcaceae</taxon>
        <taxon>Streptococcus</taxon>
    </lineage>
</organism>
<reference evidence="2 3" key="1">
    <citation type="submission" date="2018-06" db="EMBL/GenBank/DDBJ databases">
        <authorList>
            <consortium name="Pathogen Informatics"/>
            <person name="Doyle S."/>
        </authorList>
    </citation>
    <scope>NUCLEOTIDE SEQUENCE [LARGE SCALE GENOMIC DNA]</scope>
    <source>
        <strain evidence="2 3">NCTC12278</strain>
    </source>
</reference>
<sequence length="150" mass="17078">MLEINDQFFAIEAATERLLKELLKQPEVEAYRQAKKRFETDQALQADIAAFQALQVEFDSQKDYLAFRPEIKAQRRQLLTQKRHLDLNDKVLALRQAEVAVQEILAQISSRLAETVSAAIFVDTGLPLAPHKPPHQKGRGNNIKEKENAC</sequence>
<accession>A0A2X3W978</accession>
<evidence type="ECO:0000313" key="3">
    <source>
        <dbReference type="Proteomes" id="UP000249495"/>
    </source>
</evidence>
<gene>
    <name evidence="2" type="ORF">NCTC12278_01475</name>
</gene>
<dbReference type="Pfam" id="PF06133">
    <property type="entry name" value="Com_YlbF"/>
    <property type="match status" value="1"/>
</dbReference>
<dbReference type="PANTHER" id="PTHR38448">
    <property type="entry name" value="REGULATORY PROTEIN YLBF-RELATED"/>
    <property type="match status" value="1"/>
</dbReference>
<dbReference type="RefSeq" id="WP_018030320.1">
    <property type="nucleotide sequence ID" value="NZ_JBGYLT010000010.1"/>
</dbReference>
<dbReference type="Proteomes" id="UP000249495">
    <property type="component" value="Chromosome 1"/>
</dbReference>
<evidence type="ECO:0000313" key="2">
    <source>
        <dbReference type="EMBL" id="SQF40896.1"/>
    </source>
</evidence>
<name>A0A2X3W978_9STRE</name>
<proteinExistence type="predicted"/>
<feature type="region of interest" description="Disordered" evidence="1">
    <location>
        <begin position="127"/>
        <end position="150"/>
    </location>
</feature>
<dbReference type="PANTHER" id="PTHR38448:SF2">
    <property type="entry name" value="REGULATORY PROTEIN YLBF"/>
    <property type="match status" value="1"/>
</dbReference>
<dbReference type="OrthoDB" id="2242751at2"/>